<evidence type="ECO:0000256" key="10">
    <source>
        <dbReference type="SAM" id="MobiDB-lite"/>
    </source>
</evidence>
<dbReference type="SMART" id="SM00202">
    <property type="entry name" value="SR"/>
    <property type="match status" value="2"/>
</dbReference>
<proteinExistence type="predicted"/>
<feature type="disulfide bond" evidence="9">
    <location>
        <begin position="841"/>
        <end position="851"/>
    </location>
</feature>
<feature type="signal peptide" evidence="11">
    <location>
        <begin position="1"/>
        <end position="45"/>
    </location>
</feature>
<keyword evidence="4" id="KW-0677">Repeat</keyword>
<evidence type="ECO:0000256" key="7">
    <source>
        <dbReference type="ARBA" id="ARBA00023157"/>
    </source>
</evidence>
<gene>
    <name evidence="13" type="ORF">PoB_006453500</name>
</gene>
<dbReference type="EMBL" id="BLXT01007308">
    <property type="protein sequence ID" value="GFO38030.1"/>
    <property type="molecule type" value="Genomic_DNA"/>
</dbReference>
<feature type="chain" id="PRO_5043326992" evidence="11">
    <location>
        <begin position="46"/>
        <end position="871"/>
    </location>
</feature>
<dbReference type="GO" id="GO:0016020">
    <property type="term" value="C:membrane"/>
    <property type="evidence" value="ECO:0007669"/>
    <property type="project" value="UniProtKB-SubCell"/>
</dbReference>
<dbReference type="InterPro" id="IPR036772">
    <property type="entry name" value="SRCR-like_dom_sf"/>
</dbReference>
<evidence type="ECO:0000256" key="2">
    <source>
        <dbReference type="ARBA" id="ARBA00022692"/>
    </source>
</evidence>
<dbReference type="InterPro" id="IPR001190">
    <property type="entry name" value="SRCR"/>
</dbReference>
<feature type="region of interest" description="Disordered" evidence="10">
    <location>
        <begin position="453"/>
        <end position="472"/>
    </location>
</feature>
<evidence type="ECO:0000313" key="14">
    <source>
        <dbReference type="Proteomes" id="UP000735302"/>
    </source>
</evidence>
<keyword evidence="2" id="KW-0812">Transmembrane</keyword>
<feature type="domain" description="SRCR" evidence="12">
    <location>
        <begin position="768"/>
        <end position="871"/>
    </location>
</feature>
<dbReference type="Proteomes" id="UP000735302">
    <property type="component" value="Unassembled WGS sequence"/>
</dbReference>
<dbReference type="SUPFAM" id="SSF56487">
    <property type="entry name" value="SRCR-like"/>
    <property type="match status" value="2"/>
</dbReference>
<accession>A0AAV4D1S6</accession>
<evidence type="ECO:0000256" key="9">
    <source>
        <dbReference type="PROSITE-ProRule" id="PRU00196"/>
    </source>
</evidence>
<feature type="domain" description="SRCR" evidence="12">
    <location>
        <begin position="669"/>
        <end position="765"/>
    </location>
</feature>
<evidence type="ECO:0000256" key="4">
    <source>
        <dbReference type="ARBA" id="ARBA00022737"/>
    </source>
</evidence>
<name>A0AAV4D1S6_9GAST</name>
<evidence type="ECO:0000256" key="6">
    <source>
        <dbReference type="ARBA" id="ARBA00023136"/>
    </source>
</evidence>
<evidence type="ECO:0000259" key="12">
    <source>
        <dbReference type="PROSITE" id="PS50287"/>
    </source>
</evidence>
<keyword evidence="6" id="KW-0472">Membrane</keyword>
<keyword evidence="3 11" id="KW-0732">Signal</keyword>
<comment type="caution">
    <text evidence="13">The sequence shown here is derived from an EMBL/GenBank/DDBJ whole genome shotgun (WGS) entry which is preliminary data.</text>
</comment>
<keyword evidence="14" id="KW-1185">Reference proteome</keyword>
<comment type="subcellular location">
    <subcellularLocation>
        <location evidence="1">Membrane</location>
        <topology evidence="1">Single-pass membrane protein</topology>
    </subcellularLocation>
</comment>
<feature type="region of interest" description="Disordered" evidence="10">
    <location>
        <begin position="344"/>
        <end position="363"/>
    </location>
</feature>
<dbReference type="AlphaFoldDB" id="A0AAV4D1S6"/>
<evidence type="ECO:0000256" key="5">
    <source>
        <dbReference type="ARBA" id="ARBA00022989"/>
    </source>
</evidence>
<dbReference type="Gene3D" id="3.10.250.10">
    <property type="entry name" value="SRCR-like domain"/>
    <property type="match status" value="2"/>
</dbReference>
<keyword evidence="5" id="KW-1133">Transmembrane helix</keyword>
<evidence type="ECO:0000313" key="13">
    <source>
        <dbReference type="EMBL" id="GFO38030.1"/>
    </source>
</evidence>
<dbReference type="Pfam" id="PF00530">
    <property type="entry name" value="SRCR"/>
    <property type="match status" value="2"/>
</dbReference>
<organism evidence="13 14">
    <name type="scientific">Plakobranchus ocellatus</name>
    <dbReference type="NCBI Taxonomy" id="259542"/>
    <lineage>
        <taxon>Eukaryota</taxon>
        <taxon>Metazoa</taxon>
        <taxon>Spiralia</taxon>
        <taxon>Lophotrochozoa</taxon>
        <taxon>Mollusca</taxon>
        <taxon>Gastropoda</taxon>
        <taxon>Heterobranchia</taxon>
        <taxon>Euthyneura</taxon>
        <taxon>Panpulmonata</taxon>
        <taxon>Sacoglossa</taxon>
        <taxon>Placobranchoidea</taxon>
        <taxon>Plakobranchidae</taxon>
        <taxon>Plakobranchus</taxon>
    </lineage>
</organism>
<comment type="caution">
    <text evidence="9">Lacks conserved residue(s) required for the propagation of feature annotation.</text>
</comment>
<dbReference type="PANTHER" id="PTHR19331">
    <property type="entry name" value="SCAVENGER RECEPTOR DOMAIN-CONTAINING"/>
    <property type="match status" value="1"/>
</dbReference>
<dbReference type="PRINTS" id="PR00258">
    <property type="entry name" value="SPERACTRCPTR"/>
</dbReference>
<sequence>MDVTDKCSHRSYLTWRCCHSSRAIWLFRFALVASVLVSLVEPISAQVDPTSEVAEPSRHTPGRLEDTVVTDMLSIVDNKFDTLTTRITALERAVSNLQFFSIRQFRQMGGFLQEVSQSVETVGEQVGKLEVDGRGLKITSSLLHREVTEMKEVTNAISDELAASVVYINKNMDKQSQFIKAVVQDTFIKLSQNSKKELNKSLTAAFEQQKRQDEDRHPVNCSVDFSPVFQHIDRRSSHLNREIYRSVADLVKAEKSTTTAKCEEILKRYQEEIRRQPRRAEMSTVLDSFQGNLERNRSTLGSNINKRAKLDIIKKAKQSTTAEVTPRGGVDTVRDNLAIQTAQLEQSASASENDTKSTSDQDWQDENDAMVMEALTNMTTSVQQAVSYFRNTAHLLEMILSNTDMLLQAQIPPAGRPGALPLPNSGINGIRYQPGPLPVRPNSESLELSNNIPGGGRSRIPVQAPLPVKPQDGKECVLPGELTRSMATFVKNGSQLLEILTDLAQMSSMSLQKAVIKLHNEIRGVDGLHDRMEAVLLSVIETASKMGKESIDKLVNTTDSTHRLVESIVANTKWLPIIFHNVKHQSALGNRTLHFSTHNHGLLRRLVHFQRQEQQARAKEDKSVEKASHDEQEEDWRERYLATFYNTSLELHKIMPALSKFLAEPDPLFTIVDGGRPDQGRIEIYHLGRWGALCQGDLSHADANLICRHLGFKGGISAGAGYFGAGAGVVWSINSSCLTTAKCVRISDGTTPPCSHERDAGVICDHMLRIAPLESDSDSEDKTGRLEIHHRNLWLPICGDGWSDYSARVACQQMGHTDGRMMELDEWMPQNNTTWLSGVSCDGTEFRLDACPSYEWTKSCKGLKAAGVRCL</sequence>
<evidence type="ECO:0000256" key="3">
    <source>
        <dbReference type="ARBA" id="ARBA00022729"/>
    </source>
</evidence>
<reference evidence="13 14" key="1">
    <citation type="journal article" date="2021" name="Elife">
        <title>Chloroplast acquisition without the gene transfer in kleptoplastic sea slugs, Plakobranchus ocellatus.</title>
        <authorList>
            <person name="Maeda T."/>
            <person name="Takahashi S."/>
            <person name="Yoshida T."/>
            <person name="Shimamura S."/>
            <person name="Takaki Y."/>
            <person name="Nagai Y."/>
            <person name="Toyoda A."/>
            <person name="Suzuki Y."/>
            <person name="Arimoto A."/>
            <person name="Ishii H."/>
            <person name="Satoh N."/>
            <person name="Nishiyama T."/>
            <person name="Hasebe M."/>
            <person name="Maruyama T."/>
            <person name="Minagawa J."/>
            <person name="Obokata J."/>
            <person name="Shigenobu S."/>
        </authorList>
    </citation>
    <scope>NUCLEOTIDE SEQUENCE [LARGE SCALE GENOMIC DNA]</scope>
</reference>
<evidence type="ECO:0000256" key="11">
    <source>
        <dbReference type="SAM" id="SignalP"/>
    </source>
</evidence>
<dbReference type="FunFam" id="3.10.250.10:FF:000016">
    <property type="entry name" value="Scavenger receptor cysteine-rich protein type 12"/>
    <property type="match status" value="1"/>
</dbReference>
<evidence type="ECO:0000256" key="1">
    <source>
        <dbReference type="ARBA" id="ARBA00004167"/>
    </source>
</evidence>
<keyword evidence="7 9" id="KW-1015">Disulfide bond</keyword>
<dbReference type="PROSITE" id="PS50287">
    <property type="entry name" value="SRCR_2"/>
    <property type="match status" value="2"/>
</dbReference>
<protein>
    <submittedName>
        <fullName evidence="13">Neurotrypsin</fullName>
    </submittedName>
</protein>
<evidence type="ECO:0000256" key="8">
    <source>
        <dbReference type="ARBA" id="ARBA00023180"/>
    </source>
</evidence>
<keyword evidence="8" id="KW-0325">Glycoprotein</keyword>